<keyword evidence="9" id="KW-0862">Zinc</keyword>
<evidence type="ECO:0000256" key="1">
    <source>
        <dbReference type="ARBA" id="ARBA00007358"/>
    </source>
</evidence>
<feature type="binding site" evidence="11">
    <location>
        <position position="132"/>
    </location>
    <ligand>
        <name>NAD(+)</name>
        <dbReference type="ChEBI" id="CHEBI:57540"/>
    </ligand>
</feature>
<dbReference type="EMBL" id="AYYV01000076">
    <property type="protein sequence ID" value="KRM50063.1"/>
    <property type="molecule type" value="Genomic_DNA"/>
</dbReference>
<dbReference type="AlphaFoldDB" id="A0A8E1RIG2"/>
<evidence type="ECO:0000256" key="7">
    <source>
        <dbReference type="ARBA" id="ARBA00040132"/>
    </source>
</evidence>
<organism evidence="13 14">
    <name type="scientific">Lentilactobacillus kefiri DSM 20587 = JCM 5818</name>
    <dbReference type="NCBI Taxonomy" id="1423764"/>
    <lineage>
        <taxon>Bacteria</taxon>
        <taxon>Bacillati</taxon>
        <taxon>Bacillota</taxon>
        <taxon>Bacilli</taxon>
        <taxon>Lactobacillales</taxon>
        <taxon>Lactobacillaceae</taxon>
        <taxon>Lentilactobacillus</taxon>
    </lineage>
</organism>
<feature type="binding site" evidence="9">
    <location>
        <position position="176"/>
    </location>
    <ligand>
        <name>glycerol</name>
        <dbReference type="ChEBI" id="CHEBI:17754"/>
    </ligand>
</feature>
<feature type="binding site" evidence="10">
    <location>
        <position position="126"/>
    </location>
    <ligand>
        <name>glycerol</name>
        <dbReference type="ChEBI" id="CHEBI:17754"/>
    </ligand>
</feature>
<evidence type="ECO:0000256" key="6">
    <source>
        <dbReference type="ARBA" id="ARBA00039147"/>
    </source>
</evidence>
<dbReference type="PANTHER" id="PTHR43616">
    <property type="entry name" value="GLYCEROL DEHYDROGENASE"/>
    <property type="match status" value="1"/>
</dbReference>
<keyword evidence="4 11" id="KW-0520">NAD</keyword>
<feature type="binding site" evidence="11">
    <location>
        <begin position="99"/>
        <end position="103"/>
    </location>
    <ligand>
        <name>NAD(+)</name>
        <dbReference type="ChEBI" id="CHEBI:57540"/>
    </ligand>
</feature>
<accession>A0A8E1RIG2</accession>
<feature type="binding site" evidence="11">
    <location>
        <begin position="121"/>
        <end position="124"/>
    </location>
    <ligand>
        <name>NAD(+)</name>
        <dbReference type="ChEBI" id="CHEBI:57540"/>
    </ligand>
</feature>
<evidence type="ECO:0000256" key="8">
    <source>
        <dbReference type="ARBA" id="ARBA00049006"/>
    </source>
</evidence>
<dbReference type="Proteomes" id="UP000051164">
    <property type="component" value="Unassembled WGS sequence"/>
</dbReference>
<comment type="caution">
    <text evidence="13">The sequence shown here is derived from an EMBL/GenBank/DDBJ whole genome shotgun (WGS) entry which is preliminary data.</text>
</comment>
<evidence type="ECO:0000256" key="11">
    <source>
        <dbReference type="PIRSR" id="PIRSR000112-3"/>
    </source>
</evidence>
<comment type="catalytic activity">
    <reaction evidence="8">
        <text>glycerol + NAD(+) = dihydroxyacetone + NADH + H(+)</text>
        <dbReference type="Rhea" id="RHEA:13769"/>
        <dbReference type="ChEBI" id="CHEBI:15378"/>
        <dbReference type="ChEBI" id="CHEBI:16016"/>
        <dbReference type="ChEBI" id="CHEBI:17754"/>
        <dbReference type="ChEBI" id="CHEBI:57540"/>
        <dbReference type="ChEBI" id="CHEBI:57945"/>
        <dbReference type="EC" id="1.1.1.6"/>
    </reaction>
</comment>
<dbReference type="PIRSF" id="PIRSF000112">
    <property type="entry name" value="Glycerol_dehydrogenase"/>
    <property type="match status" value="1"/>
</dbReference>
<sequence length="374" mass="40159">MEAIIMTTAFASPSTYVQGKNLLDTAANYIKPYGNNGLLLTDEIVWGLVGEKFYKTLTDAGLDIEHVTFNGESSPEEIDRIKKIGESSNAKFVISLGGGKTNDTTKAVGDQLKIPVVIVPTLASNDSPCTRLSVIYSENGEFLKYIFYDKNPDLVLVDSSVIAGAPVKFLIDGMADALSTNVEAQTVARARETTLLPLQTQQTAAGLALAEKCEELLFKYGNQAVTAAKNHQVTPALEHIIEANTLLSGVGAESSGLAAAHSFQNGLTALSGDVHKMSHGQKVSFGTLLNLVLEGASDATLEKYLKFEHDLGLPTTLKDLHLEDASDEDLMKVAQLTTQKGETIHNMGFKVTADDVFEGIKAVDTFAKKFEGIE</sequence>
<dbReference type="Pfam" id="PF00465">
    <property type="entry name" value="Fe-ADH"/>
    <property type="match status" value="1"/>
</dbReference>
<comment type="pathway">
    <text evidence="5">Polyol metabolism; glycerol fermentation; glycerone phosphate from glycerol (oxidative route): step 1/2.</text>
</comment>
<feature type="binding site" evidence="11">
    <location>
        <position position="130"/>
    </location>
    <ligand>
        <name>NAD(+)</name>
        <dbReference type="ChEBI" id="CHEBI:57540"/>
    </ligand>
</feature>
<dbReference type="CDD" id="cd08170">
    <property type="entry name" value="GlyDH"/>
    <property type="match status" value="1"/>
</dbReference>
<evidence type="ECO:0000313" key="14">
    <source>
        <dbReference type="Proteomes" id="UP000051164"/>
    </source>
</evidence>
<keyword evidence="3" id="KW-0560">Oxidoreductase</keyword>
<evidence type="ECO:0000259" key="12">
    <source>
        <dbReference type="Pfam" id="PF00465"/>
    </source>
</evidence>
<gene>
    <name evidence="13" type="ORF">FC95_GL002112</name>
</gene>
<feature type="binding site" evidence="9">
    <location>
        <position position="279"/>
    </location>
    <ligand>
        <name>glycerol</name>
        <dbReference type="ChEBI" id="CHEBI:17754"/>
    </ligand>
</feature>
<evidence type="ECO:0000256" key="10">
    <source>
        <dbReference type="PIRSR" id="PIRSR000112-2"/>
    </source>
</evidence>
<evidence type="ECO:0000256" key="3">
    <source>
        <dbReference type="ARBA" id="ARBA00023002"/>
    </source>
</evidence>
<evidence type="ECO:0000256" key="4">
    <source>
        <dbReference type="ARBA" id="ARBA00023027"/>
    </source>
</evidence>
<proteinExistence type="inferred from homology"/>
<evidence type="ECO:0000256" key="9">
    <source>
        <dbReference type="PIRSR" id="PIRSR000112-1"/>
    </source>
</evidence>
<dbReference type="GO" id="GO:0046872">
    <property type="term" value="F:metal ion binding"/>
    <property type="evidence" value="ECO:0007669"/>
    <property type="project" value="UniProtKB-KW"/>
</dbReference>
<dbReference type="GO" id="GO:0008888">
    <property type="term" value="F:glycerol dehydrogenase (NAD+) activity"/>
    <property type="evidence" value="ECO:0007669"/>
    <property type="project" value="UniProtKB-EC"/>
</dbReference>
<comment type="cofactor">
    <cofactor evidence="9">
        <name>Zn(2+)</name>
        <dbReference type="ChEBI" id="CHEBI:29105"/>
    </cofactor>
    <text evidence="9">Binds 1 zinc ion per subunit.</text>
</comment>
<dbReference type="InterPro" id="IPR018211">
    <property type="entry name" value="ADH_Fe_CS"/>
</dbReference>
<evidence type="ECO:0000256" key="2">
    <source>
        <dbReference type="ARBA" id="ARBA00022723"/>
    </source>
</evidence>
<dbReference type="Gene3D" id="1.20.1090.10">
    <property type="entry name" value="Dehydroquinate synthase-like - alpha domain"/>
    <property type="match status" value="1"/>
</dbReference>
<comment type="similarity">
    <text evidence="1">Belongs to the iron-containing alcohol dehydrogenase family.</text>
</comment>
<dbReference type="PROSITE" id="PS00913">
    <property type="entry name" value="ADH_IRON_1"/>
    <property type="match status" value="1"/>
</dbReference>
<dbReference type="InterPro" id="IPR001670">
    <property type="entry name" value="ADH_Fe/GldA"/>
</dbReference>
<dbReference type="InterPro" id="IPR016205">
    <property type="entry name" value="Glycerol_DH"/>
</dbReference>
<evidence type="ECO:0000313" key="13">
    <source>
        <dbReference type="EMBL" id="KRM50063.1"/>
    </source>
</evidence>
<dbReference type="Gene3D" id="3.40.50.1970">
    <property type="match status" value="1"/>
</dbReference>
<dbReference type="NCBIfam" id="NF006941">
    <property type="entry name" value="PRK09423.1"/>
    <property type="match status" value="1"/>
</dbReference>
<protein>
    <recommendedName>
        <fullName evidence="7">Glycerol dehydrogenase</fullName>
        <ecNumber evidence="6">1.1.1.6</ecNumber>
    </recommendedName>
</protein>
<reference evidence="13 14" key="1">
    <citation type="journal article" date="2015" name="Genome Announc.">
        <title>Expanding the biotechnology potential of lactobacilli through comparative genomics of 213 strains and associated genera.</title>
        <authorList>
            <person name="Sun Z."/>
            <person name="Harris H.M."/>
            <person name="McCann A."/>
            <person name="Guo C."/>
            <person name="Argimon S."/>
            <person name="Zhang W."/>
            <person name="Yang X."/>
            <person name="Jeffery I.B."/>
            <person name="Cooney J.C."/>
            <person name="Kagawa T.F."/>
            <person name="Liu W."/>
            <person name="Song Y."/>
            <person name="Salvetti E."/>
            <person name="Wrobel A."/>
            <person name="Rasinkangas P."/>
            <person name="Parkhill J."/>
            <person name="Rea M.C."/>
            <person name="O'Sullivan O."/>
            <person name="Ritari J."/>
            <person name="Douillard F.P."/>
            <person name="Paul Ross R."/>
            <person name="Yang R."/>
            <person name="Briner A.E."/>
            <person name="Felis G.E."/>
            <person name="de Vos W.M."/>
            <person name="Barrangou R."/>
            <person name="Klaenhammer T.R."/>
            <person name="Caufield P.W."/>
            <person name="Cui Y."/>
            <person name="Zhang H."/>
            <person name="O'Toole P.W."/>
        </authorList>
    </citation>
    <scope>NUCLEOTIDE SEQUENCE [LARGE SCALE GENOMIC DNA]</scope>
    <source>
        <strain evidence="13 14">DSM 20587</strain>
    </source>
</reference>
<feature type="binding site" evidence="11">
    <location>
        <position position="42"/>
    </location>
    <ligand>
        <name>NAD(+)</name>
        <dbReference type="ChEBI" id="CHEBI:57540"/>
    </ligand>
</feature>
<feature type="binding site" evidence="9">
    <location>
        <position position="261"/>
    </location>
    <ligand>
        <name>glycerol</name>
        <dbReference type="ChEBI" id="CHEBI:17754"/>
    </ligand>
</feature>
<feature type="domain" description="Alcohol dehydrogenase iron-type/glycerol dehydrogenase GldA" evidence="12">
    <location>
        <begin position="13"/>
        <end position="158"/>
    </location>
</feature>
<evidence type="ECO:0000256" key="5">
    <source>
        <dbReference type="ARBA" id="ARBA00037918"/>
    </source>
</evidence>
<feature type="binding site" evidence="11">
    <location>
        <position position="136"/>
    </location>
    <ligand>
        <name>NAD(+)</name>
        <dbReference type="ChEBI" id="CHEBI:57540"/>
    </ligand>
</feature>
<keyword evidence="2 9" id="KW-0479">Metal-binding</keyword>
<name>A0A8E1RIG2_LENKE</name>
<dbReference type="SUPFAM" id="SSF56796">
    <property type="entry name" value="Dehydroquinate synthase-like"/>
    <property type="match status" value="1"/>
</dbReference>
<dbReference type="EC" id="1.1.1.6" evidence="6"/>
<dbReference type="PANTHER" id="PTHR43616:SF5">
    <property type="entry name" value="GLYCEROL DEHYDROGENASE 1"/>
    <property type="match status" value="1"/>
</dbReference>